<evidence type="ECO:0000256" key="8">
    <source>
        <dbReference type="HAMAP-Rule" id="MF_00425"/>
    </source>
</evidence>
<dbReference type="NCBIfam" id="NF003761">
    <property type="entry name" value="PRK05352.1-4"/>
    <property type="match status" value="1"/>
</dbReference>
<evidence type="ECO:0000259" key="10">
    <source>
        <dbReference type="Pfam" id="PF11973"/>
    </source>
</evidence>
<gene>
    <name evidence="8" type="primary">nqrA</name>
    <name evidence="12" type="ORF">IAA73_00060</name>
</gene>
<proteinExistence type="inferred from homology"/>
<dbReference type="Pfam" id="PF11973">
    <property type="entry name" value="NQRA_SLBB"/>
    <property type="match status" value="1"/>
</dbReference>
<dbReference type="GO" id="GO:0016655">
    <property type="term" value="F:oxidoreductase activity, acting on NAD(P)H, quinone or similar compound as acceptor"/>
    <property type="evidence" value="ECO:0007669"/>
    <property type="project" value="UniProtKB-UniRule"/>
</dbReference>
<dbReference type="PANTHER" id="PTHR37839">
    <property type="entry name" value="NA(+)-TRANSLOCATING NADH-QUINONE REDUCTASE SUBUNIT A"/>
    <property type="match status" value="1"/>
</dbReference>
<evidence type="ECO:0000313" key="13">
    <source>
        <dbReference type="Proteomes" id="UP000823641"/>
    </source>
</evidence>
<evidence type="ECO:0000256" key="1">
    <source>
        <dbReference type="ARBA" id="ARBA00022448"/>
    </source>
</evidence>
<dbReference type="AlphaFoldDB" id="A0A9D9N3D8"/>
<keyword evidence="3 8" id="KW-0520">NAD</keyword>
<dbReference type="InterPro" id="IPR022615">
    <property type="entry name" value="NqrA_C_domain"/>
</dbReference>
<dbReference type="Proteomes" id="UP000823641">
    <property type="component" value="Unassembled WGS sequence"/>
</dbReference>
<dbReference type="HAMAP" id="MF_00425">
    <property type="entry name" value="NqrA"/>
    <property type="match status" value="1"/>
</dbReference>
<evidence type="ECO:0000313" key="12">
    <source>
        <dbReference type="EMBL" id="MBO8458720.1"/>
    </source>
</evidence>
<evidence type="ECO:0000256" key="4">
    <source>
        <dbReference type="ARBA" id="ARBA00023053"/>
    </source>
</evidence>
<organism evidence="12 13">
    <name type="scientific">Candidatus Gallipaludibacter merdavium</name>
    <dbReference type="NCBI Taxonomy" id="2840839"/>
    <lineage>
        <taxon>Bacteria</taxon>
        <taxon>Pseudomonadati</taxon>
        <taxon>Bacteroidota</taxon>
        <taxon>Bacteroidia</taxon>
        <taxon>Bacteroidales</taxon>
        <taxon>Candidatus Gallipaludibacter</taxon>
    </lineage>
</organism>
<name>A0A9D9N3D8_9BACT</name>
<dbReference type="PANTHER" id="PTHR37839:SF1">
    <property type="entry name" value="NA(+)-TRANSLOCATING NADH-QUINONE REDUCTASE SUBUNIT A"/>
    <property type="match status" value="1"/>
</dbReference>
<accession>A0A9D9N3D8</accession>
<feature type="domain" description="NqrA second alpha/beta" evidence="11">
    <location>
        <begin position="115"/>
        <end position="258"/>
    </location>
</feature>
<evidence type="ECO:0000256" key="3">
    <source>
        <dbReference type="ARBA" id="ARBA00023027"/>
    </source>
</evidence>
<comment type="similarity">
    <text evidence="8">Belongs to the NqrA family.</text>
</comment>
<dbReference type="GO" id="GO:0006814">
    <property type="term" value="P:sodium ion transport"/>
    <property type="evidence" value="ECO:0007669"/>
    <property type="project" value="UniProtKB-UniRule"/>
</dbReference>
<dbReference type="InterPro" id="IPR056148">
    <property type="entry name" value="NQRA_2nd"/>
</dbReference>
<feature type="domain" description="NqrA N-terminal barrel-sandwich hybrid" evidence="9">
    <location>
        <begin position="5"/>
        <end position="98"/>
    </location>
</feature>
<keyword evidence="2 8" id="KW-1278">Translocase</keyword>
<protein>
    <recommendedName>
        <fullName evidence="8">Na(+)-translocating NADH-quinone reductase subunit A</fullName>
        <shortName evidence="8">Na(+)-NQR subunit A</shortName>
        <shortName evidence="8">Na(+)-translocating NQR subunit A</shortName>
        <ecNumber evidence="8">7.2.1.1</ecNumber>
    </recommendedName>
    <alternativeName>
        <fullName evidence="8">NQR complex subunit A</fullName>
    </alternativeName>
    <alternativeName>
        <fullName evidence="8">NQR-1 subunit A</fullName>
    </alternativeName>
</protein>
<keyword evidence="6 8" id="KW-0830">Ubiquinone</keyword>
<dbReference type="InterPro" id="IPR008703">
    <property type="entry name" value="NqrA"/>
</dbReference>
<dbReference type="EC" id="7.2.1.1" evidence="8"/>
<feature type="domain" description="Na(+)-translocating NADH-quinone reductase subunit A C-terminal" evidence="10">
    <location>
        <begin position="265"/>
        <end position="313"/>
    </location>
</feature>
<dbReference type="Pfam" id="PF24836">
    <property type="entry name" value="NQRA_2nd"/>
    <property type="match status" value="1"/>
</dbReference>
<sequence length="455" mass="50574">MNKRIKLKKGLDIAIEGKAAETIGSNPQSEVFTVVPDHFVGITPKVTVKVGDKVKAGTPLFHDKKCAEMNFVSPVSGEVLSVNRGERRKVLGIAIKADAQQEYEDFGKTDVNTTSKEDLISLLLRAGLWYTIKQRPYDVIANPAVMPKAVFVSAFDSAPLAPNYEFIAHGKTHYLQAAINVFAKISGKPVELGLKYGSASTDFRMLHNVNLTEYEGPHPAGNVGVQIHQISPVNKGEVVWTVNLQDLLLIGKLICDGRTNMTRLVALTGPNAYEKQYYMVKYGSNASNILRGNIHREVTSRIVCGNVLSGYQISEDEVLSPYTNQITVLDEGNDTHELLGWIMPRFNKFSMSNTYLTNIFRKICPNMHYEFDARLLGGRRAIIMSGEYDKVLPMDIYVEYLIKAMIAGNLDRMEALGAYEIAPEDVALCEFVCTSKMPLQAIVRKALDNMKSELE</sequence>
<evidence type="ECO:0000256" key="7">
    <source>
        <dbReference type="ARBA" id="ARBA00023201"/>
    </source>
</evidence>
<dbReference type="NCBIfam" id="TIGR01936">
    <property type="entry name" value="nqrA"/>
    <property type="match status" value="1"/>
</dbReference>
<evidence type="ECO:0000259" key="9">
    <source>
        <dbReference type="Pfam" id="PF05896"/>
    </source>
</evidence>
<evidence type="ECO:0000256" key="6">
    <source>
        <dbReference type="ARBA" id="ARBA00023075"/>
    </source>
</evidence>
<evidence type="ECO:0000256" key="2">
    <source>
        <dbReference type="ARBA" id="ARBA00022967"/>
    </source>
</evidence>
<dbReference type="InterPro" id="IPR056147">
    <property type="entry name" value="NQRA_N"/>
</dbReference>
<dbReference type="Pfam" id="PF05896">
    <property type="entry name" value="NQRA_N"/>
    <property type="match status" value="1"/>
</dbReference>
<reference evidence="12" key="2">
    <citation type="journal article" date="2021" name="PeerJ">
        <title>Extensive microbial diversity within the chicken gut microbiome revealed by metagenomics and culture.</title>
        <authorList>
            <person name="Gilroy R."/>
            <person name="Ravi A."/>
            <person name="Getino M."/>
            <person name="Pursley I."/>
            <person name="Horton D.L."/>
            <person name="Alikhan N.F."/>
            <person name="Baker D."/>
            <person name="Gharbi K."/>
            <person name="Hall N."/>
            <person name="Watson M."/>
            <person name="Adriaenssens E.M."/>
            <person name="Foster-Nyarko E."/>
            <person name="Jarju S."/>
            <person name="Secka A."/>
            <person name="Antonio M."/>
            <person name="Oren A."/>
            <person name="Chaudhuri R.R."/>
            <person name="La Ragione R."/>
            <person name="Hildebrand F."/>
            <person name="Pallen M.J."/>
        </authorList>
    </citation>
    <scope>NUCLEOTIDE SEQUENCE</scope>
    <source>
        <strain evidence="12">G3-3990</strain>
    </source>
</reference>
<keyword evidence="4 8" id="KW-0915">Sodium</keyword>
<keyword evidence="1 8" id="KW-0813">Transport</keyword>
<keyword evidence="5 8" id="KW-0406">Ion transport</keyword>
<comment type="caution">
    <text evidence="12">The sequence shown here is derived from an EMBL/GenBank/DDBJ whole genome shotgun (WGS) entry which is preliminary data.</text>
</comment>
<comment type="catalytic activity">
    <reaction evidence="8">
        <text>a ubiquinone + n Na(+)(in) + NADH + H(+) = a ubiquinol + n Na(+)(out) + NAD(+)</text>
        <dbReference type="Rhea" id="RHEA:47748"/>
        <dbReference type="Rhea" id="RHEA-COMP:9565"/>
        <dbReference type="Rhea" id="RHEA-COMP:9566"/>
        <dbReference type="ChEBI" id="CHEBI:15378"/>
        <dbReference type="ChEBI" id="CHEBI:16389"/>
        <dbReference type="ChEBI" id="CHEBI:17976"/>
        <dbReference type="ChEBI" id="CHEBI:29101"/>
        <dbReference type="ChEBI" id="CHEBI:57540"/>
        <dbReference type="ChEBI" id="CHEBI:57945"/>
        <dbReference type="EC" id="7.2.1.1"/>
    </reaction>
</comment>
<evidence type="ECO:0000256" key="5">
    <source>
        <dbReference type="ARBA" id="ARBA00023065"/>
    </source>
</evidence>
<dbReference type="EMBL" id="JADIMG010000002">
    <property type="protein sequence ID" value="MBO8458720.1"/>
    <property type="molecule type" value="Genomic_DNA"/>
</dbReference>
<comment type="function">
    <text evidence="8">NQR complex catalyzes the reduction of ubiquinone-1 to ubiquinol by two successive reactions, coupled with the transport of Na(+) ions from the cytoplasm to the periplasm. NqrA to NqrE are probably involved in the second step, the conversion of ubisemiquinone to ubiquinol.</text>
</comment>
<comment type="subunit">
    <text evidence="8">Composed of six subunits; NqrA, NqrB, NqrC, NqrD, NqrE and NqrF.</text>
</comment>
<evidence type="ECO:0000259" key="11">
    <source>
        <dbReference type="Pfam" id="PF24836"/>
    </source>
</evidence>
<keyword evidence="7 8" id="KW-0739">Sodium transport</keyword>
<reference evidence="12" key="1">
    <citation type="submission" date="2020-10" db="EMBL/GenBank/DDBJ databases">
        <authorList>
            <person name="Gilroy R."/>
        </authorList>
    </citation>
    <scope>NUCLEOTIDE SEQUENCE</scope>
    <source>
        <strain evidence="12">G3-3990</strain>
    </source>
</reference>